<feature type="domain" description="ABC transmembrane type-2" evidence="9">
    <location>
        <begin position="205"/>
        <end position="432"/>
    </location>
</feature>
<evidence type="ECO:0000313" key="10">
    <source>
        <dbReference type="EMBL" id="MDL5030586.1"/>
    </source>
</evidence>
<dbReference type="Proteomes" id="UP001238603">
    <property type="component" value="Unassembled WGS sequence"/>
</dbReference>
<dbReference type="Gene3D" id="3.40.1710.10">
    <property type="entry name" value="abc type-2 transporter like domain"/>
    <property type="match status" value="1"/>
</dbReference>
<keyword evidence="7 8" id="KW-0472">Membrane</keyword>
<organism evidence="10 11">
    <name type="scientific">Roseateles subflavus</name>
    <dbReference type="NCBI Taxonomy" id="3053353"/>
    <lineage>
        <taxon>Bacteria</taxon>
        <taxon>Pseudomonadati</taxon>
        <taxon>Pseudomonadota</taxon>
        <taxon>Betaproteobacteria</taxon>
        <taxon>Burkholderiales</taxon>
        <taxon>Sphaerotilaceae</taxon>
        <taxon>Roseateles</taxon>
    </lineage>
</organism>
<keyword evidence="11" id="KW-1185">Reference proteome</keyword>
<evidence type="ECO:0000259" key="9">
    <source>
        <dbReference type="PROSITE" id="PS51012"/>
    </source>
</evidence>
<dbReference type="InterPro" id="IPR013525">
    <property type="entry name" value="ABC2_TM"/>
</dbReference>
<comment type="similarity">
    <text evidence="2">Belongs to the ABC-2 integral membrane protein family.</text>
</comment>
<comment type="subcellular location">
    <subcellularLocation>
        <location evidence="1">Cell membrane</location>
        <topology evidence="1">Multi-pass membrane protein</topology>
    </subcellularLocation>
</comment>
<evidence type="ECO:0000256" key="3">
    <source>
        <dbReference type="ARBA" id="ARBA00022448"/>
    </source>
</evidence>
<keyword evidence="3" id="KW-0813">Transport</keyword>
<dbReference type="InterPro" id="IPR047817">
    <property type="entry name" value="ABC2_TM_bact-type"/>
</dbReference>
<evidence type="ECO:0000313" key="11">
    <source>
        <dbReference type="Proteomes" id="UP001238603"/>
    </source>
</evidence>
<gene>
    <name evidence="10" type="ORF">QRD43_01595</name>
</gene>
<reference evidence="10 11" key="1">
    <citation type="submission" date="2023-06" db="EMBL/GenBank/DDBJ databases">
        <title>Pelomonas sp. APW6 16S ribosomal RNA gene genome sequencing and assembly.</title>
        <authorList>
            <person name="Woo H."/>
        </authorList>
    </citation>
    <scope>NUCLEOTIDE SEQUENCE [LARGE SCALE GENOMIC DNA]</scope>
    <source>
        <strain evidence="10 11">APW6</strain>
    </source>
</reference>
<evidence type="ECO:0000256" key="6">
    <source>
        <dbReference type="ARBA" id="ARBA00022989"/>
    </source>
</evidence>
<evidence type="ECO:0000256" key="8">
    <source>
        <dbReference type="SAM" id="Phobius"/>
    </source>
</evidence>
<evidence type="ECO:0000256" key="5">
    <source>
        <dbReference type="ARBA" id="ARBA00022692"/>
    </source>
</evidence>
<feature type="transmembrane region" description="Helical" evidence="8">
    <location>
        <begin position="319"/>
        <end position="341"/>
    </location>
</feature>
<dbReference type="RefSeq" id="WP_285980719.1">
    <property type="nucleotide sequence ID" value="NZ_JASVDS010000001.1"/>
</dbReference>
<keyword evidence="5 8" id="KW-0812">Transmembrane</keyword>
<feature type="transmembrane region" description="Helical" evidence="8">
    <location>
        <begin position="21"/>
        <end position="43"/>
    </location>
</feature>
<keyword evidence="6 8" id="KW-1133">Transmembrane helix</keyword>
<dbReference type="InterPro" id="IPR051449">
    <property type="entry name" value="ABC-2_transporter_component"/>
</dbReference>
<dbReference type="EMBL" id="JASVDS010000001">
    <property type="protein sequence ID" value="MDL5030586.1"/>
    <property type="molecule type" value="Genomic_DNA"/>
</dbReference>
<evidence type="ECO:0000256" key="4">
    <source>
        <dbReference type="ARBA" id="ARBA00022475"/>
    </source>
</evidence>
<evidence type="ECO:0000256" key="2">
    <source>
        <dbReference type="ARBA" id="ARBA00007783"/>
    </source>
</evidence>
<name>A0ABT7LCJ4_9BURK</name>
<dbReference type="PANTHER" id="PTHR30294">
    <property type="entry name" value="MEMBRANE COMPONENT OF ABC TRANSPORTER YHHJ-RELATED"/>
    <property type="match status" value="1"/>
</dbReference>
<feature type="transmembrane region" description="Helical" evidence="8">
    <location>
        <begin position="285"/>
        <end position="313"/>
    </location>
</feature>
<protein>
    <submittedName>
        <fullName evidence="10">ABC transporter permease</fullName>
    </submittedName>
</protein>
<dbReference type="PROSITE" id="PS51012">
    <property type="entry name" value="ABC_TM2"/>
    <property type="match status" value="1"/>
</dbReference>
<keyword evidence="4" id="KW-1003">Cell membrane</keyword>
<dbReference type="Pfam" id="PF12698">
    <property type="entry name" value="ABC2_membrane_3"/>
    <property type="match status" value="1"/>
</dbReference>
<feature type="transmembrane region" description="Helical" evidence="8">
    <location>
        <begin position="353"/>
        <end position="378"/>
    </location>
</feature>
<proteinExistence type="inferred from homology"/>
<comment type="caution">
    <text evidence="10">The sequence shown here is derived from an EMBL/GenBank/DDBJ whole genome shotgun (WGS) entry which is preliminary data.</text>
</comment>
<dbReference type="PANTHER" id="PTHR30294:SF38">
    <property type="entry name" value="TRANSPORT PERMEASE PROTEIN"/>
    <property type="match status" value="1"/>
</dbReference>
<evidence type="ECO:0000256" key="7">
    <source>
        <dbReference type="ARBA" id="ARBA00023136"/>
    </source>
</evidence>
<evidence type="ECO:0000256" key="1">
    <source>
        <dbReference type="ARBA" id="ARBA00004651"/>
    </source>
</evidence>
<feature type="transmembrane region" description="Helical" evidence="8">
    <location>
        <begin position="407"/>
        <end position="427"/>
    </location>
</feature>
<feature type="transmembrane region" description="Helical" evidence="8">
    <location>
        <begin position="243"/>
        <end position="264"/>
    </location>
</feature>
<accession>A0ABT7LCJ4</accession>
<sequence length="435" mass="46021">MTAWLALVQVQLRLYLNNRKALVLHVLAPILIATFFGSLFGGAGGSKEPVHVNVGWVDEDGSPAAVALGEALAADPQLRVQRLSREEALQRVRAGKLPVAVVLPPQFAEQAGNALFVGSKPVLPLYYDPSDRMALGLVRGLLTQHVMQQVLFKGFAGAQGSRRIEALQTQLQGQAGLPSERRGQLESLMRSVQALQTPLPQETAASAATATAAPSPTLGAPFEAQEQAVTGSQSGYNGYAHSFAGMGVQFVLMLGVELGVGLLVMRRSGLWLRLRAAPLSKGTVLGSYFASTALIAFLIFSTVLLAGMLMFGFRVEGSVPGAVLLLASYACFTAGFGLFLAAVGGSPEATRGLAIMATLLMVMLGGAWVPSFVFPAWMQEATLFVPVRWAVDGLDAMLWRGQPLADVGPPVAVLLGSAAALVALAVWRFRWREGD</sequence>